<accession>A0AAW1WIG6</accession>
<feature type="compositionally biased region" description="Basic residues" evidence="1">
    <location>
        <begin position="157"/>
        <end position="167"/>
    </location>
</feature>
<proteinExistence type="predicted"/>
<feature type="region of interest" description="Disordered" evidence="1">
    <location>
        <begin position="157"/>
        <end position="186"/>
    </location>
</feature>
<dbReference type="PANTHER" id="PTHR35278:SF4">
    <property type="entry name" value="TRANSMEMBRANE PROTEIN"/>
    <property type="match status" value="1"/>
</dbReference>
<organism evidence="3 4">
    <name type="scientific">Rubus argutus</name>
    <name type="common">Southern blackberry</name>
    <dbReference type="NCBI Taxonomy" id="59490"/>
    <lineage>
        <taxon>Eukaryota</taxon>
        <taxon>Viridiplantae</taxon>
        <taxon>Streptophyta</taxon>
        <taxon>Embryophyta</taxon>
        <taxon>Tracheophyta</taxon>
        <taxon>Spermatophyta</taxon>
        <taxon>Magnoliopsida</taxon>
        <taxon>eudicotyledons</taxon>
        <taxon>Gunneridae</taxon>
        <taxon>Pentapetalae</taxon>
        <taxon>rosids</taxon>
        <taxon>fabids</taxon>
        <taxon>Rosales</taxon>
        <taxon>Rosaceae</taxon>
        <taxon>Rosoideae</taxon>
        <taxon>Rosoideae incertae sedis</taxon>
        <taxon>Rubus</taxon>
    </lineage>
</organism>
<gene>
    <name evidence="3" type="ORF">M0R45_032339</name>
</gene>
<keyword evidence="2" id="KW-0812">Transmembrane</keyword>
<reference evidence="3 4" key="1">
    <citation type="journal article" date="2023" name="G3 (Bethesda)">
        <title>A chromosome-length genome assembly and annotation of blackberry (Rubus argutus, cv. 'Hillquist').</title>
        <authorList>
            <person name="Bruna T."/>
            <person name="Aryal R."/>
            <person name="Dudchenko O."/>
            <person name="Sargent D.J."/>
            <person name="Mead D."/>
            <person name="Buti M."/>
            <person name="Cavallini A."/>
            <person name="Hytonen T."/>
            <person name="Andres J."/>
            <person name="Pham M."/>
            <person name="Weisz D."/>
            <person name="Mascagni F."/>
            <person name="Usai G."/>
            <person name="Natali L."/>
            <person name="Bassil N."/>
            <person name="Fernandez G.E."/>
            <person name="Lomsadze A."/>
            <person name="Armour M."/>
            <person name="Olukolu B."/>
            <person name="Poorten T."/>
            <person name="Britton C."/>
            <person name="Davik J."/>
            <person name="Ashrafi H."/>
            <person name="Aiden E.L."/>
            <person name="Borodovsky M."/>
            <person name="Worthington M."/>
        </authorList>
    </citation>
    <scope>NUCLEOTIDE SEQUENCE [LARGE SCALE GENOMIC DNA]</scope>
    <source>
        <strain evidence="3">PI 553951</strain>
    </source>
</reference>
<dbReference type="EMBL" id="JBEDUW010000006">
    <property type="protein sequence ID" value="KAK9923943.1"/>
    <property type="molecule type" value="Genomic_DNA"/>
</dbReference>
<feature type="region of interest" description="Disordered" evidence="1">
    <location>
        <begin position="200"/>
        <end position="233"/>
    </location>
</feature>
<protein>
    <submittedName>
        <fullName evidence="3">Uncharacterized protein</fullName>
    </submittedName>
</protein>
<feature type="compositionally biased region" description="Basic residues" evidence="1">
    <location>
        <begin position="201"/>
        <end position="233"/>
    </location>
</feature>
<evidence type="ECO:0000313" key="4">
    <source>
        <dbReference type="Proteomes" id="UP001457282"/>
    </source>
</evidence>
<evidence type="ECO:0000313" key="3">
    <source>
        <dbReference type="EMBL" id="KAK9923943.1"/>
    </source>
</evidence>
<dbReference type="PANTHER" id="PTHR35278">
    <property type="entry name" value="TRANSMEMBRANE PROTEIN-RELATED"/>
    <property type="match status" value="1"/>
</dbReference>
<evidence type="ECO:0000256" key="1">
    <source>
        <dbReference type="SAM" id="MobiDB-lite"/>
    </source>
</evidence>
<feature type="transmembrane region" description="Helical" evidence="2">
    <location>
        <begin position="56"/>
        <end position="74"/>
    </location>
</feature>
<keyword evidence="4" id="KW-1185">Reference proteome</keyword>
<keyword evidence="2" id="KW-0472">Membrane</keyword>
<evidence type="ECO:0000256" key="2">
    <source>
        <dbReference type="SAM" id="Phobius"/>
    </source>
</evidence>
<keyword evidence="2" id="KW-1133">Transmembrane helix</keyword>
<name>A0AAW1WIG6_RUBAR</name>
<feature type="compositionally biased region" description="Polar residues" evidence="1">
    <location>
        <begin position="170"/>
        <end position="179"/>
    </location>
</feature>
<dbReference type="AlphaFoldDB" id="A0AAW1WIG6"/>
<dbReference type="Proteomes" id="UP001457282">
    <property type="component" value="Unassembled WGS sequence"/>
</dbReference>
<comment type="caution">
    <text evidence="3">The sequence shown here is derived from an EMBL/GenBank/DDBJ whole genome shotgun (WGS) entry which is preliminary data.</text>
</comment>
<sequence>MGTVISKATDRIGGLLENAFLSPFKTMFDGSCQECSGPWDLVCFIEHLCVSNLLKLLMILVLCYITLLFFYLVFKLGIFQCIGKSLCKMCWVACETYWYALQDICCFLWYKLRNTKRVNRRRRHLHHRQLRDIEQGYISSGDNVLWDNYRNLNVSRKRKSLSRRRKDRVQSSIYPSSRYGTGHHHRHVRLKTRSMSVRVMGRSKRLKSSRRVQVRRVRNGRSKTRISKRRRLR</sequence>